<dbReference type="PANTHER" id="PTHR35532:SF5">
    <property type="entry name" value="CARBOHYDRATE-BINDING DOMAIN-CONTAINING PROTEIN"/>
    <property type="match status" value="1"/>
</dbReference>
<dbReference type="GO" id="GO:0030246">
    <property type="term" value="F:carbohydrate binding"/>
    <property type="evidence" value="ECO:0007669"/>
    <property type="project" value="InterPro"/>
</dbReference>
<dbReference type="CDD" id="cd09620">
    <property type="entry name" value="CBM9_like_3"/>
    <property type="match status" value="1"/>
</dbReference>
<gene>
    <name evidence="3" type="ORF">K493DRAFT_300375</name>
</gene>
<dbReference type="EMBL" id="MCFE01000130">
    <property type="protein sequence ID" value="ORX97591.1"/>
    <property type="molecule type" value="Genomic_DNA"/>
</dbReference>
<feature type="signal peptide" evidence="1">
    <location>
        <begin position="1"/>
        <end position="21"/>
    </location>
</feature>
<keyword evidence="4" id="KW-1185">Reference proteome</keyword>
<dbReference type="SUPFAM" id="SSF49344">
    <property type="entry name" value="CBD9-like"/>
    <property type="match status" value="1"/>
</dbReference>
<accession>A0A1Y1YHT0</accession>
<comment type="caution">
    <text evidence="3">The sequence shown here is derived from an EMBL/GenBank/DDBJ whole genome shotgun (WGS) entry which is preliminary data.</text>
</comment>
<dbReference type="AlphaFoldDB" id="A0A1Y1YHT0"/>
<organism evidence="3 4">
    <name type="scientific">Basidiobolus meristosporus CBS 931.73</name>
    <dbReference type="NCBI Taxonomy" id="1314790"/>
    <lineage>
        <taxon>Eukaryota</taxon>
        <taxon>Fungi</taxon>
        <taxon>Fungi incertae sedis</taxon>
        <taxon>Zoopagomycota</taxon>
        <taxon>Entomophthoromycotina</taxon>
        <taxon>Basidiobolomycetes</taxon>
        <taxon>Basidiobolales</taxon>
        <taxon>Basidiobolaceae</taxon>
        <taxon>Basidiobolus</taxon>
    </lineage>
</organism>
<dbReference type="Gene3D" id="2.60.40.1190">
    <property type="match status" value="1"/>
</dbReference>
<dbReference type="STRING" id="1314790.A0A1Y1YHT0"/>
<proteinExistence type="predicted"/>
<dbReference type="GO" id="GO:0016052">
    <property type="term" value="P:carbohydrate catabolic process"/>
    <property type="evidence" value="ECO:0007669"/>
    <property type="project" value="InterPro"/>
</dbReference>
<reference evidence="3 4" key="1">
    <citation type="submission" date="2016-07" db="EMBL/GenBank/DDBJ databases">
        <title>Pervasive Adenine N6-methylation of Active Genes in Fungi.</title>
        <authorList>
            <consortium name="DOE Joint Genome Institute"/>
            <person name="Mondo S.J."/>
            <person name="Dannebaum R.O."/>
            <person name="Kuo R.C."/>
            <person name="Labutti K."/>
            <person name="Haridas S."/>
            <person name="Kuo A."/>
            <person name="Salamov A."/>
            <person name="Ahrendt S.R."/>
            <person name="Lipzen A."/>
            <person name="Sullivan W."/>
            <person name="Andreopoulos W.B."/>
            <person name="Clum A."/>
            <person name="Lindquist E."/>
            <person name="Daum C."/>
            <person name="Ramamoorthy G.K."/>
            <person name="Gryganskyi A."/>
            <person name="Culley D."/>
            <person name="Magnuson J.K."/>
            <person name="James T.Y."/>
            <person name="O'Malley M.A."/>
            <person name="Stajich J.E."/>
            <person name="Spatafora J.W."/>
            <person name="Visel A."/>
            <person name="Grigoriev I.V."/>
        </authorList>
    </citation>
    <scope>NUCLEOTIDE SEQUENCE [LARGE SCALE GENOMIC DNA]</scope>
    <source>
        <strain evidence="3 4">CBS 931.73</strain>
    </source>
</reference>
<name>A0A1Y1YHT0_9FUNG</name>
<evidence type="ECO:0000256" key="1">
    <source>
        <dbReference type="SAM" id="SignalP"/>
    </source>
</evidence>
<evidence type="ECO:0000313" key="4">
    <source>
        <dbReference type="Proteomes" id="UP000193498"/>
    </source>
</evidence>
<feature type="domain" description="Carbohydrate-binding" evidence="2">
    <location>
        <begin position="42"/>
        <end position="130"/>
    </location>
</feature>
<dbReference type="OrthoDB" id="59288at2759"/>
<dbReference type="InParanoid" id="A0A1Y1YHT0"/>
<dbReference type="Proteomes" id="UP000193498">
    <property type="component" value="Unassembled WGS sequence"/>
</dbReference>
<dbReference type="PANTHER" id="PTHR35532">
    <property type="entry name" value="SIMILAR TO POLYHYDROXYALKANOATE DEPOLYMERASE"/>
    <property type="match status" value="1"/>
</dbReference>
<evidence type="ECO:0000313" key="3">
    <source>
        <dbReference type="EMBL" id="ORX97591.1"/>
    </source>
</evidence>
<dbReference type="Pfam" id="PF06452">
    <property type="entry name" value="CBM9_1"/>
    <property type="match status" value="1"/>
</dbReference>
<dbReference type="GO" id="GO:0004553">
    <property type="term" value="F:hydrolase activity, hydrolyzing O-glycosyl compounds"/>
    <property type="evidence" value="ECO:0007669"/>
    <property type="project" value="InterPro"/>
</dbReference>
<evidence type="ECO:0000259" key="2">
    <source>
        <dbReference type="Pfam" id="PF06452"/>
    </source>
</evidence>
<protein>
    <submittedName>
        <fullName evidence="3">CBD9-like protein</fullName>
    </submittedName>
</protein>
<keyword evidence="1" id="KW-0732">Signal</keyword>
<dbReference type="InterPro" id="IPR010502">
    <property type="entry name" value="Carb-bd_dom_fam9"/>
</dbReference>
<feature type="chain" id="PRO_5012914726" evidence="1">
    <location>
        <begin position="22"/>
        <end position="388"/>
    </location>
</feature>
<sequence length="388" mass="44203">MKISHALKCVVWLKLQGVATAVCHIPSTKHYVIPKTSVPPVIDGSLNDDVWENAPWTDEFTGLLDSFSGLVPSLNMRTRAKMLWDDQNIYVGAQMTDPILFANVSNPLDLELYDNTFEIFIDFDRTNHHYKRIQMNPLGNHRTLEYPRPPDDGGLPSGWDASSKITYGVFNSTPINVIHDALSLIDSVTETNSQWSVEWAIPISLLRKARKRSDTANSAMPSFANFQFMRAGWPPASIPHPQEDPGGLNKRELLSLLEPINEGPFQHVWSVLHDNTTNTVDNPEYWGTIEFSDSVKVDPDHRLKSDPQKTARHVLMEVYHAQKAYFTSHGHYTASLRELRSKRHRLFGCGKIPRITLSNDRLRYTASVRSGEKIGKVREDRLLWFTMR</sequence>